<keyword evidence="2" id="KW-1185">Reference proteome</keyword>
<reference evidence="1 2" key="1">
    <citation type="journal article" date="2018" name="Front. Plant Sci.">
        <title>Red Clover (Trifolium pratense) and Zigzag Clover (T. medium) - A Picture of Genomic Similarities and Differences.</title>
        <authorList>
            <person name="Dluhosova J."/>
            <person name="Istvanek J."/>
            <person name="Nedelnik J."/>
            <person name="Repkova J."/>
        </authorList>
    </citation>
    <scope>NUCLEOTIDE SEQUENCE [LARGE SCALE GENOMIC DNA]</scope>
    <source>
        <strain evidence="2">cv. 10/8</strain>
        <tissue evidence="1">Leaf</tissue>
    </source>
</reference>
<dbReference type="AlphaFoldDB" id="A0A392N8B1"/>
<name>A0A392N8B1_9FABA</name>
<feature type="non-terminal residue" evidence="1">
    <location>
        <position position="1"/>
    </location>
</feature>
<dbReference type="Gene3D" id="3.60.10.10">
    <property type="entry name" value="Endonuclease/exonuclease/phosphatase"/>
    <property type="match status" value="1"/>
</dbReference>
<dbReference type="PANTHER" id="PTHR33710:SF71">
    <property type="entry name" value="ENDONUCLEASE_EXONUCLEASE_PHOSPHATASE DOMAIN-CONTAINING PROTEIN"/>
    <property type="match status" value="1"/>
</dbReference>
<protein>
    <recommendedName>
        <fullName evidence="3">Endonuclease/exonuclease/phosphatase family protein</fullName>
    </recommendedName>
</protein>
<dbReference type="SUPFAM" id="SSF56219">
    <property type="entry name" value="DNase I-like"/>
    <property type="match status" value="1"/>
</dbReference>
<comment type="caution">
    <text evidence="1">The sequence shown here is derived from an EMBL/GenBank/DDBJ whole genome shotgun (WGS) entry which is preliminary data.</text>
</comment>
<evidence type="ECO:0000313" key="1">
    <source>
        <dbReference type="EMBL" id="MCH96001.1"/>
    </source>
</evidence>
<sequence>DFNDILGAHEKKGGAEVSIRKCTNFRDRIDACNVFDLGAVGPKFTWRGPLYRGGQRIYERLDRALGNDMWRLEFPDGYVRVLPRLDFSDHHPILISPVDSSHPVAPKLFRFESAWLLEKSYTNMLKECWDNNGYVLHNLVKVQQDIKHWKVNTFDQVLHKKKELVARIGGIQRSIYNSNNVGGLRRLERKLHEELNDILKKEELMWFQRSRSKWLTDGDRNTKYYHIKTVSRRRKNNILMLKDGDGAGSGWLPGGVLSKILGGGE</sequence>
<dbReference type="InterPro" id="IPR036691">
    <property type="entry name" value="Endo/exonu/phosph_ase_sf"/>
</dbReference>
<organism evidence="1 2">
    <name type="scientific">Trifolium medium</name>
    <dbReference type="NCBI Taxonomy" id="97028"/>
    <lineage>
        <taxon>Eukaryota</taxon>
        <taxon>Viridiplantae</taxon>
        <taxon>Streptophyta</taxon>
        <taxon>Embryophyta</taxon>
        <taxon>Tracheophyta</taxon>
        <taxon>Spermatophyta</taxon>
        <taxon>Magnoliopsida</taxon>
        <taxon>eudicotyledons</taxon>
        <taxon>Gunneridae</taxon>
        <taxon>Pentapetalae</taxon>
        <taxon>rosids</taxon>
        <taxon>fabids</taxon>
        <taxon>Fabales</taxon>
        <taxon>Fabaceae</taxon>
        <taxon>Papilionoideae</taxon>
        <taxon>50 kb inversion clade</taxon>
        <taxon>NPAAA clade</taxon>
        <taxon>Hologalegina</taxon>
        <taxon>IRL clade</taxon>
        <taxon>Trifolieae</taxon>
        <taxon>Trifolium</taxon>
    </lineage>
</organism>
<evidence type="ECO:0008006" key="3">
    <source>
        <dbReference type="Google" id="ProtNLM"/>
    </source>
</evidence>
<dbReference type="Proteomes" id="UP000265520">
    <property type="component" value="Unassembled WGS sequence"/>
</dbReference>
<accession>A0A392N8B1</accession>
<evidence type="ECO:0000313" key="2">
    <source>
        <dbReference type="Proteomes" id="UP000265520"/>
    </source>
</evidence>
<proteinExistence type="predicted"/>
<gene>
    <name evidence="1" type="ORF">A2U01_0016984</name>
</gene>
<dbReference type="PANTHER" id="PTHR33710">
    <property type="entry name" value="BNAC02G09200D PROTEIN"/>
    <property type="match status" value="1"/>
</dbReference>
<dbReference type="EMBL" id="LXQA010031257">
    <property type="protein sequence ID" value="MCH96001.1"/>
    <property type="molecule type" value="Genomic_DNA"/>
</dbReference>